<dbReference type="EMBL" id="JANBOH010000187">
    <property type="protein sequence ID" value="KAJ1644175.1"/>
    <property type="molecule type" value="Genomic_DNA"/>
</dbReference>
<feature type="domain" description="C2H2-type" evidence="11">
    <location>
        <begin position="405"/>
        <end position="432"/>
    </location>
</feature>
<evidence type="ECO:0000313" key="12">
    <source>
        <dbReference type="EMBL" id="KAJ1644175.1"/>
    </source>
</evidence>
<protein>
    <recommendedName>
        <fullName evidence="11">C2H2-type domain-containing protein</fullName>
    </recommendedName>
</protein>
<dbReference type="PANTHER" id="PTHR47427:SF1">
    <property type="entry name" value="PROTEIN STE12"/>
    <property type="match status" value="1"/>
</dbReference>
<dbReference type="InterPro" id="IPR036236">
    <property type="entry name" value="Znf_C2H2_sf"/>
</dbReference>
<feature type="compositionally biased region" description="Low complexity" evidence="10">
    <location>
        <begin position="69"/>
        <end position="84"/>
    </location>
</feature>
<feature type="region of interest" description="Disordered" evidence="10">
    <location>
        <begin position="293"/>
        <end position="320"/>
    </location>
</feature>
<evidence type="ECO:0000256" key="9">
    <source>
        <dbReference type="PROSITE-ProRule" id="PRU00042"/>
    </source>
</evidence>
<feature type="compositionally biased region" description="Polar residues" evidence="10">
    <location>
        <begin position="293"/>
        <end position="315"/>
    </location>
</feature>
<evidence type="ECO:0000256" key="2">
    <source>
        <dbReference type="ARBA" id="ARBA00022723"/>
    </source>
</evidence>
<organism evidence="12 13">
    <name type="scientific">Coemansia asiatica</name>
    <dbReference type="NCBI Taxonomy" id="1052880"/>
    <lineage>
        <taxon>Eukaryota</taxon>
        <taxon>Fungi</taxon>
        <taxon>Fungi incertae sedis</taxon>
        <taxon>Zoopagomycota</taxon>
        <taxon>Kickxellomycotina</taxon>
        <taxon>Kickxellomycetes</taxon>
        <taxon>Kickxellales</taxon>
        <taxon>Kickxellaceae</taxon>
        <taxon>Coemansia</taxon>
    </lineage>
</organism>
<dbReference type="PROSITE" id="PS00028">
    <property type="entry name" value="ZINC_FINGER_C2H2_1"/>
    <property type="match status" value="4"/>
</dbReference>
<dbReference type="InterPro" id="IPR052127">
    <property type="entry name" value="STE12_transcription_factor"/>
</dbReference>
<dbReference type="GO" id="GO:0043565">
    <property type="term" value="F:sequence-specific DNA binding"/>
    <property type="evidence" value="ECO:0007669"/>
    <property type="project" value="UniProtKB-ARBA"/>
</dbReference>
<evidence type="ECO:0000256" key="1">
    <source>
        <dbReference type="ARBA" id="ARBA00004123"/>
    </source>
</evidence>
<dbReference type="GO" id="GO:1990526">
    <property type="term" value="C:Ste12p-Dig1p-Dig2p complex"/>
    <property type="evidence" value="ECO:0007669"/>
    <property type="project" value="TreeGrafter"/>
</dbReference>
<evidence type="ECO:0000256" key="6">
    <source>
        <dbReference type="ARBA" id="ARBA00023015"/>
    </source>
</evidence>
<dbReference type="Pfam" id="PF00096">
    <property type="entry name" value="zf-C2H2"/>
    <property type="match status" value="3"/>
</dbReference>
<feature type="domain" description="C2H2-type" evidence="11">
    <location>
        <begin position="377"/>
        <end position="404"/>
    </location>
</feature>
<evidence type="ECO:0000256" key="5">
    <source>
        <dbReference type="ARBA" id="ARBA00022833"/>
    </source>
</evidence>
<feature type="region of interest" description="Disordered" evidence="10">
    <location>
        <begin position="176"/>
        <end position="274"/>
    </location>
</feature>
<evidence type="ECO:0000256" key="4">
    <source>
        <dbReference type="ARBA" id="ARBA00022771"/>
    </source>
</evidence>
<reference evidence="12" key="1">
    <citation type="submission" date="2022-07" db="EMBL/GenBank/DDBJ databases">
        <title>Phylogenomic reconstructions and comparative analyses of Kickxellomycotina fungi.</title>
        <authorList>
            <person name="Reynolds N.K."/>
            <person name="Stajich J.E."/>
            <person name="Barry K."/>
            <person name="Grigoriev I.V."/>
            <person name="Crous P."/>
            <person name="Smith M.E."/>
        </authorList>
    </citation>
    <scope>NUCLEOTIDE SEQUENCE</scope>
    <source>
        <strain evidence="12">NBRC 105413</strain>
    </source>
</reference>
<dbReference type="GO" id="GO:0005634">
    <property type="term" value="C:nucleus"/>
    <property type="evidence" value="ECO:0007669"/>
    <property type="project" value="UniProtKB-SubCell"/>
</dbReference>
<gene>
    <name evidence="12" type="ORF">LPJ64_004113</name>
</gene>
<dbReference type="GO" id="GO:0005694">
    <property type="term" value="C:chromosome"/>
    <property type="evidence" value="ECO:0007669"/>
    <property type="project" value="UniProtKB-ARBA"/>
</dbReference>
<keyword evidence="4 9" id="KW-0863">Zinc-finger</keyword>
<dbReference type="SMART" id="SM00355">
    <property type="entry name" value="ZnF_C2H2"/>
    <property type="match status" value="4"/>
</dbReference>
<sequence length="443" mass="48481">MTMLPSVRELLAFANHKANLQTQSPATQFTPKAAPAPAPAPSIAQADLDCASRQTSDAAEPIVFPCSISTNTTSTNTRSQESSTVATSTHDPQWPEPQATVKQRPGRKARSISRYSSSSGARQYKCGLQSCLAVFKRPEHLKRHMLTHTQVRPFLCEAANCGKRFSRRDNYITHMKKHEPEDLPPSFASENVSRSSSRCSSTKVRRTDEMSDAATGSSSGPGCRQSPVGISSIQALLNDDSDHDSERSSKDKNSSSSSSSYRGSSPGLLSTCHQNDQQLPPLELLAHASIQTVPSPTTSKRSLDDTAQQHATTPSYDRPAVALGLPPTQAIRVSLSTDSHQSSGNEQQQQLGEKQKMDLSAVSSSFLFTAGDPSKPFMCSICESRFGRLEHVRRHHLVHTGQRKYECPTCNKSFARKDNMVQHMRAHERKKDSGSSYAYSKDS</sequence>
<dbReference type="PANTHER" id="PTHR47427">
    <property type="entry name" value="PROTEIN STE12"/>
    <property type="match status" value="1"/>
</dbReference>
<dbReference type="Gene3D" id="3.30.160.60">
    <property type="entry name" value="Classic Zinc Finger"/>
    <property type="match status" value="4"/>
</dbReference>
<dbReference type="AlphaFoldDB" id="A0A9W8CIW5"/>
<keyword evidence="3" id="KW-0677">Repeat</keyword>
<feature type="region of interest" description="Disordered" evidence="10">
    <location>
        <begin position="335"/>
        <end position="356"/>
    </location>
</feature>
<evidence type="ECO:0000313" key="13">
    <source>
        <dbReference type="Proteomes" id="UP001145021"/>
    </source>
</evidence>
<feature type="compositionally biased region" description="Low complexity" evidence="10">
    <location>
        <begin position="254"/>
        <end position="270"/>
    </location>
</feature>
<feature type="compositionally biased region" description="Polar residues" evidence="10">
    <location>
        <begin position="335"/>
        <end position="352"/>
    </location>
</feature>
<keyword evidence="13" id="KW-1185">Reference proteome</keyword>
<dbReference type="PROSITE" id="PS50157">
    <property type="entry name" value="ZINC_FINGER_C2H2_2"/>
    <property type="match status" value="4"/>
</dbReference>
<feature type="region of interest" description="Disordered" evidence="10">
    <location>
        <begin position="69"/>
        <end position="116"/>
    </location>
</feature>
<keyword evidence="5" id="KW-0862">Zinc</keyword>
<comment type="subcellular location">
    <subcellularLocation>
        <location evidence="1">Nucleus</location>
    </subcellularLocation>
</comment>
<proteinExistence type="predicted"/>
<dbReference type="SUPFAM" id="SSF57667">
    <property type="entry name" value="beta-beta-alpha zinc fingers"/>
    <property type="match status" value="2"/>
</dbReference>
<feature type="region of interest" description="Disordered" evidence="10">
    <location>
        <begin position="22"/>
        <end position="41"/>
    </location>
</feature>
<feature type="compositionally biased region" description="Basic and acidic residues" evidence="10">
    <location>
        <begin position="244"/>
        <end position="253"/>
    </location>
</feature>
<keyword evidence="2" id="KW-0479">Metal-binding</keyword>
<keyword evidence="7" id="KW-0804">Transcription</keyword>
<dbReference type="GO" id="GO:0008270">
    <property type="term" value="F:zinc ion binding"/>
    <property type="evidence" value="ECO:0007669"/>
    <property type="project" value="UniProtKB-KW"/>
</dbReference>
<keyword evidence="6" id="KW-0805">Transcription regulation</keyword>
<feature type="compositionally biased region" description="Low complexity" evidence="10">
    <location>
        <begin position="186"/>
        <end position="202"/>
    </location>
</feature>
<feature type="domain" description="C2H2-type" evidence="11">
    <location>
        <begin position="124"/>
        <end position="153"/>
    </location>
</feature>
<evidence type="ECO:0000256" key="7">
    <source>
        <dbReference type="ARBA" id="ARBA00023163"/>
    </source>
</evidence>
<dbReference type="Proteomes" id="UP001145021">
    <property type="component" value="Unassembled WGS sequence"/>
</dbReference>
<dbReference type="GO" id="GO:0045893">
    <property type="term" value="P:positive regulation of DNA-templated transcription"/>
    <property type="evidence" value="ECO:0007669"/>
    <property type="project" value="UniProtKB-ARBA"/>
</dbReference>
<dbReference type="InterPro" id="IPR013087">
    <property type="entry name" value="Znf_C2H2_type"/>
</dbReference>
<dbReference type="GO" id="GO:1990527">
    <property type="term" value="C:Tec1p-Ste12p-Dig1p complex"/>
    <property type="evidence" value="ECO:0007669"/>
    <property type="project" value="TreeGrafter"/>
</dbReference>
<evidence type="ECO:0000256" key="8">
    <source>
        <dbReference type="ARBA" id="ARBA00023242"/>
    </source>
</evidence>
<feature type="domain" description="C2H2-type" evidence="11">
    <location>
        <begin position="154"/>
        <end position="183"/>
    </location>
</feature>
<evidence type="ECO:0000259" key="11">
    <source>
        <dbReference type="PROSITE" id="PS50157"/>
    </source>
</evidence>
<dbReference type="FunFam" id="3.30.160.60:FF:001732">
    <property type="entry name" value="Zgc:162936"/>
    <property type="match status" value="1"/>
</dbReference>
<dbReference type="GO" id="GO:0003700">
    <property type="term" value="F:DNA-binding transcription factor activity"/>
    <property type="evidence" value="ECO:0007669"/>
    <property type="project" value="TreeGrafter"/>
</dbReference>
<name>A0A9W8CIW5_9FUNG</name>
<comment type="caution">
    <text evidence="12">The sequence shown here is derived from an EMBL/GenBank/DDBJ whole genome shotgun (WGS) entry which is preliminary data.</text>
</comment>
<evidence type="ECO:0000256" key="3">
    <source>
        <dbReference type="ARBA" id="ARBA00022737"/>
    </source>
</evidence>
<keyword evidence="8" id="KW-0539">Nucleus</keyword>
<evidence type="ECO:0000256" key="10">
    <source>
        <dbReference type="SAM" id="MobiDB-lite"/>
    </source>
</evidence>
<accession>A0A9W8CIW5</accession>